<dbReference type="Proteomes" id="UP001152604">
    <property type="component" value="Unassembled WGS sequence"/>
</dbReference>
<organism evidence="1 2">
    <name type="scientific">Mesorhizobium ventifaucium</name>
    <dbReference type="NCBI Taxonomy" id="666020"/>
    <lineage>
        <taxon>Bacteria</taxon>
        <taxon>Pseudomonadati</taxon>
        <taxon>Pseudomonadota</taxon>
        <taxon>Alphaproteobacteria</taxon>
        <taxon>Hyphomicrobiales</taxon>
        <taxon>Phyllobacteriaceae</taxon>
        <taxon>Mesorhizobium</taxon>
    </lineage>
</organism>
<dbReference type="PANTHER" id="PTHR21174:SF0">
    <property type="entry name" value="HD PHOSPHOHYDROLASE FAMILY PROTEIN-RELATED"/>
    <property type="match status" value="1"/>
</dbReference>
<proteinExistence type="predicted"/>
<dbReference type="InterPro" id="IPR009218">
    <property type="entry name" value="HD_phosphohydro"/>
</dbReference>
<dbReference type="EMBL" id="CAKXZS010000015">
    <property type="protein sequence ID" value="CAH2399833.1"/>
    <property type="molecule type" value="Genomic_DNA"/>
</dbReference>
<dbReference type="Gene3D" id="1.10.3210.10">
    <property type="entry name" value="Hypothetical protein af1432"/>
    <property type="match status" value="1"/>
</dbReference>
<comment type="caution">
    <text evidence="1">The sequence shown here is derived from an EMBL/GenBank/DDBJ whole genome shotgun (WGS) entry which is preliminary data.</text>
</comment>
<sequence>MDLVHGNSSGHGNEALIDEPLKNELSALYRAEGRHYHSLAHIEAMLVLAGHYRASLHDPEAVEAAIWFHDAIYDSRAKDNEARSAALAEKKLAGRTDEQRLGRVTAMISATATHELPQFDDENAVRDAALFLDMDLAILGAPPDAFDAYEQAVRREYGWVEEPMWRAGRSAVLKGFLARPHIFHTEEFRHRFEAQARQNMARSIEALGA</sequence>
<protein>
    <submittedName>
        <fullName evidence="1">Predicted metal-dependent phosphohydrolase, HD superfamily</fullName>
    </submittedName>
</protein>
<dbReference type="PIRSF" id="PIRSF035170">
    <property type="entry name" value="HD_phosphohydro"/>
    <property type="match status" value="1"/>
</dbReference>
<evidence type="ECO:0000313" key="2">
    <source>
        <dbReference type="Proteomes" id="UP001152604"/>
    </source>
</evidence>
<evidence type="ECO:0000313" key="1">
    <source>
        <dbReference type="EMBL" id="CAH2399833.1"/>
    </source>
</evidence>
<name>A0ABM9DT27_9HYPH</name>
<dbReference type="RefSeq" id="WP_254025192.1">
    <property type="nucleotide sequence ID" value="NZ_CAKXZS010000015.1"/>
</dbReference>
<dbReference type="PANTHER" id="PTHR21174">
    <property type="match status" value="1"/>
</dbReference>
<gene>
    <name evidence="1" type="ORF">MES4922_220081</name>
</gene>
<reference evidence="1" key="1">
    <citation type="submission" date="2022-03" db="EMBL/GenBank/DDBJ databases">
        <authorList>
            <person name="Brunel B."/>
        </authorList>
    </citation>
    <scope>NUCLEOTIDE SEQUENCE</scope>
    <source>
        <strain evidence="1">STM4922sample</strain>
    </source>
</reference>
<keyword evidence="2" id="KW-1185">Reference proteome</keyword>
<accession>A0ABM9DT27</accession>
<dbReference type="SUPFAM" id="SSF109604">
    <property type="entry name" value="HD-domain/PDEase-like"/>
    <property type="match status" value="1"/>
</dbReference>